<dbReference type="EC" id="2.6.1.85" evidence="2"/>
<keyword evidence="4" id="KW-0315">Glutamine amidotransferase</keyword>
<dbReference type="NCBIfam" id="TIGR00566">
    <property type="entry name" value="trpG_papA"/>
    <property type="match status" value="1"/>
</dbReference>
<evidence type="ECO:0000313" key="9">
    <source>
        <dbReference type="EMBL" id="MBE2999495.1"/>
    </source>
</evidence>
<dbReference type="InterPro" id="IPR019999">
    <property type="entry name" value="Anth_synth_I-like"/>
</dbReference>
<dbReference type="Pfam" id="PF00425">
    <property type="entry name" value="Chorismate_bind"/>
    <property type="match status" value="1"/>
</dbReference>
<feature type="domain" description="Anthranilate synthase component I N-terminal" evidence="8">
    <location>
        <begin position="232"/>
        <end position="365"/>
    </location>
</feature>
<name>A0ABR9P719_9ACTN</name>
<dbReference type="Proteomes" id="UP000806528">
    <property type="component" value="Unassembled WGS sequence"/>
</dbReference>
<dbReference type="Gene3D" id="3.60.120.10">
    <property type="entry name" value="Anthranilate synthase"/>
    <property type="match status" value="1"/>
</dbReference>
<evidence type="ECO:0000256" key="3">
    <source>
        <dbReference type="ARBA" id="ARBA00022679"/>
    </source>
</evidence>
<dbReference type="InterPro" id="IPR017926">
    <property type="entry name" value="GATASE"/>
</dbReference>
<dbReference type="PRINTS" id="PR00096">
    <property type="entry name" value="GATASE"/>
</dbReference>
<organism evidence="9 10">
    <name type="scientific">Nocardiopsis coralli</name>
    <dbReference type="NCBI Taxonomy" id="2772213"/>
    <lineage>
        <taxon>Bacteria</taxon>
        <taxon>Bacillati</taxon>
        <taxon>Actinomycetota</taxon>
        <taxon>Actinomycetes</taxon>
        <taxon>Streptosporangiales</taxon>
        <taxon>Nocardiopsidaceae</taxon>
        <taxon>Nocardiopsis</taxon>
    </lineage>
</organism>
<dbReference type="InterPro" id="IPR005802">
    <property type="entry name" value="ADC_synth_comp_1"/>
</dbReference>
<dbReference type="SUPFAM" id="SSF52317">
    <property type="entry name" value="Class I glutamine amidotransferase-like"/>
    <property type="match status" value="1"/>
</dbReference>
<keyword evidence="9" id="KW-0032">Aminotransferase</keyword>
<proteinExistence type="inferred from homology"/>
<dbReference type="PRINTS" id="PR00099">
    <property type="entry name" value="CPSGATASE"/>
</dbReference>
<dbReference type="SUPFAM" id="SSF56322">
    <property type="entry name" value="ADC synthase"/>
    <property type="match status" value="1"/>
</dbReference>
<evidence type="ECO:0000256" key="5">
    <source>
        <dbReference type="SAM" id="MobiDB-lite"/>
    </source>
</evidence>
<dbReference type="PANTHER" id="PTHR11236">
    <property type="entry name" value="AMINOBENZOATE/ANTHRANILATE SYNTHASE"/>
    <property type="match status" value="1"/>
</dbReference>
<feature type="domain" description="Glutamine amidotransferase" evidence="6">
    <location>
        <begin position="4"/>
        <end position="187"/>
    </location>
</feature>
<dbReference type="Pfam" id="PF00117">
    <property type="entry name" value="GATase"/>
    <property type="match status" value="1"/>
</dbReference>
<dbReference type="CDD" id="cd01743">
    <property type="entry name" value="GATase1_Anthranilate_Synthase"/>
    <property type="match status" value="1"/>
</dbReference>
<comment type="similarity">
    <text evidence="1">In the C-terminal section; belongs to the anthranilate synthase component I family.</text>
</comment>
<sequence>MRVLLVDNHDSYTYNLAHLVAAVTGERPTVVTNDDPAWDRLDPSAYDALVLSPGPGRPQHPRDLGRVPDLLATTALPVLGVCLGHQAIAHLAGAHVSAAPRPLHGHLTRVHHNNTDLFAHLPQDFTAVRYHSLAVAEPLPHTLQATARAEDGVLMGLAHRDLPRWGVQFHPESVASQSGHALITNFAALARPRTTGAAHTPAPEPAPQTPNATTPTRPAPLVEVLPWETDTEAAFDRLYGTTVPAFWLDSSLPQGPARFSFLGAATGEVLTHHVDQNNVHIRTPDGSGHHENGDIFTALQRRRTPAPTSPDLPFDFTGGHVGYFGYELKAHCGGRAAHTAPTPDAVWMRCDRFVAVDHHHRRTYLVSNDHGPHAHQWLEHTRRALTDLQPLPAPTPPTTDRPDPADLLERDHAGYLTDVKECLAQLTQGESYEICLTDRLHLPDDDTGDLELYRRLRRANPAPYAALLRLDGLTVLSCSPERFLRVDPDGTAESRPIKGTAPRHSDPDEDTRAARALATDAKTRAENLMIVDLLRNDLGRVARTGSVQVPAFMYTESYASVHQLVSTVRAHLRPDVDALDAVRACFPGGSMTGAPKQRTMEIIDRLESSARGVYSGALGYIADTGAADLNIVIRTAVRAGGRYTVGAGGAIVLDSDPQAEYEEMLLKAAVPLTAR</sequence>
<dbReference type="NCBIfam" id="TIGR00553">
    <property type="entry name" value="pabB"/>
    <property type="match status" value="1"/>
</dbReference>
<evidence type="ECO:0000259" key="6">
    <source>
        <dbReference type="Pfam" id="PF00117"/>
    </source>
</evidence>
<accession>A0ABR9P719</accession>
<feature type="region of interest" description="Disordered" evidence="5">
    <location>
        <begin position="193"/>
        <end position="217"/>
    </location>
</feature>
<dbReference type="GO" id="GO:0046820">
    <property type="term" value="F:4-amino-4-deoxychorismate synthase activity"/>
    <property type="evidence" value="ECO:0007669"/>
    <property type="project" value="UniProtKB-EC"/>
</dbReference>
<dbReference type="InterPro" id="IPR006805">
    <property type="entry name" value="Anth_synth_I_N"/>
</dbReference>
<dbReference type="InterPro" id="IPR029062">
    <property type="entry name" value="Class_I_gatase-like"/>
</dbReference>
<dbReference type="EMBL" id="JADBGI010000009">
    <property type="protein sequence ID" value="MBE2999495.1"/>
    <property type="molecule type" value="Genomic_DNA"/>
</dbReference>
<evidence type="ECO:0000259" key="7">
    <source>
        <dbReference type="Pfam" id="PF00425"/>
    </source>
</evidence>
<dbReference type="InterPro" id="IPR006221">
    <property type="entry name" value="TrpG/PapA_dom"/>
</dbReference>
<feature type="region of interest" description="Disordered" evidence="5">
    <location>
        <begin position="487"/>
        <end position="511"/>
    </location>
</feature>
<dbReference type="Pfam" id="PF04715">
    <property type="entry name" value="Anth_synt_I_N"/>
    <property type="match status" value="1"/>
</dbReference>
<evidence type="ECO:0000256" key="4">
    <source>
        <dbReference type="ARBA" id="ARBA00022962"/>
    </source>
</evidence>
<dbReference type="PRINTS" id="PR00097">
    <property type="entry name" value="ANTSNTHASEII"/>
</dbReference>
<dbReference type="PANTHER" id="PTHR11236:SF18">
    <property type="entry name" value="AMINODEOXYCHORISMATE SYNTHASE"/>
    <property type="match status" value="1"/>
</dbReference>
<evidence type="ECO:0000256" key="1">
    <source>
        <dbReference type="ARBA" id="ARBA00005970"/>
    </source>
</evidence>
<dbReference type="InterPro" id="IPR005801">
    <property type="entry name" value="ADC_synthase"/>
</dbReference>
<protein>
    <recommendedName>
        <fullName evidence="2">aminodeoxychorismate synthase</fullName>
        <ecNumber evidence="2">2.6.1.85</ecNumber>
    </recommendedName>
</protein>
<dbReference type="RefSeq" id="WP_193122121.1">
    <property type="nucleotide sequence ID" value="NZ_JADBGI010000009.1"/>
</dbReference>
<dbReference type="PROSITE" id="PS51273">
    <property type="entry name" value="GATASE_TYPE_1"/>
    <property type="match status" value="1"/>
</dbReference>
<feature type="domain" description="Chorismate-utilising enzyme C-terminal" evidence="7">
    <location>
        <begin position="412"/>
        <end position="667"/>
    </location>
</feature>
<evidence type="ECO:0000313" key="10">
    <source>
        <dbReference type="Proteomes" id="UP000806528"/>
    </source>
</evidence>
<dbReference type="Gene3D" id="3.40.50.880">
    <property type="match status" value="1"/>
</dbReference>
<evidence type="ECO:0000256" key="2">
    <source>
        <dbReference type="ARBA" id="ARBA00013139"/>
    </source>
</evidence>
<evidence type="ECO:0000259" key="8">
    <source>
        <dbReference type="Pfam" id="PF04715"/>
    </source>
</evidence>
<keyword evidence="3 9" id="KW-0808">Transferase</keyword>
<keyword evidence="10" id="KW-1185">Reference proteome</keyword>
<dbReference type="InterPro" id="IPR015890">
    <property type="entry name" value="Chorismate_C"/>
</dbReference>
<gene>
    <name evidence="9" type="primary">pabB</name>
    <name evidence="9" type="ORF">IDM40_12370</name>
</gene>
<comment type="caution">
    <text evidence="9">The sequence shown here is derived from an EMBL/GenBank/DDBJ whole genome shotgun (WGS) entry which is preliminary data.</text>
</comment>
<reference evidence="9 10" key="1">
    <citation type="submission" date="2020-09" db="EMBL/GenBank/DDBJ databases">
        <title>Diversity and distribution of actinomycetes associated with coral in the coast of Hainan.</title>
        <authorList>
            <person name="Li F."/>
        </authorList>
    </citation>
    <scope>NUCLEOTIDE SEQUENCE [LARGE SCALE GENOMIC DNA]</scope>
    <source>
        <strain evidence="9 10">HNM0947</strain>
    </source>
</reference>